<evidence type="ECO:0000313" key="2">
    <source>
        <dbReference type="Proteomes" id="UP000515154"/>
    </source>
</evidence>
<feature type="region of interest" description="Disordered" evidence="1">
    <location>
        <begin position="270"/>
        <end position="296"/>
    </location>
</feature>
<sequence length="368" mass="42594">MAERRMREAVQTIERAWLSNRDRKIFKLLKHAVCAAEQCITSVFLQTISPHEAELLQDPTMSAYVRLRFGGRTFPPLVYFKIFLHQNGPVIKYLSGKTMMTPAATEANEDSLKIKGPRLFFDQLLYDQVQHHCRKTTDFVDVVTLKDYMQYLAHIDETPAKYGGKCNYWRLLSLNDVPRHIIFYDIVEFLYSGKVSPDIQHHLTNLLVKPVNPKIQMLHLNIISALKSSISYPLERLMKCPEIKGNKTKRRSKRAVKKVNKMRELYLQEQERQEKSKMSQYSTPQTPENSISLKPYSGYDDDDDDSIIIASKTSDFVTATVHTDNDDMSTGQDDDLDPNDMDNEALRLYQWTQHLSLDNILNPSRLSL</sequence>
<feature type="compositionally biased region" description="Acidic residues" evidence="1">
    <location>
        <begin position="332"/>
        <end position="341"/>
    </location>
</feature>
<dbReference type="AlphaFoldDB" id="A0A6P7TEI0"/>
<dbReference type="KEGG" id="osn:115222323"/>
<accession>A0A6P7TEI0</accession>
<organism evidence="2 3">
    <name type="scientific">Octopus sinensis</name>
    <name type="common">East Asian common octopus</name>
    <dbReference type="NCBI Taxonomy" id="2607531"/>
    <lineage>
        <taxon>Eukaryota</taxon>
        <taxon>Metazoa</taxon>
        <taxon>Spiralia</taxon>
        <taxon>Lophotrochozoa</taxon>
        <taxon>Mollusca</taxon>
        <taxon>Cephalopoda</taxon>
        <taxon>Coleoidea</taxon>
        <taxon>Octopodiformes</taxon>
        <taxon>Octopoda</taxon>
        <taxon>Incirrata</taxon>
        <taxon>Octopodidae</taxon>
        <taxon>Octopus</taxon>
    </lineage>
</organism>
<reference evidence="3" key="1">
    <citation type="submission" date="2025-08" db="UniProtKB">
        <authorList>
            <consortium name="RefSeq"/>
        </authorList>
    </citation>
    <scope>IDENTIFICATION</scope>
</reference>
<keyword evidence="2" id="KW-1185">Reference proteome</keyword>
<gene>
    <name evidence="3" type="primary">LOC115222323</name>
</gene>
<dbReference type="RefSeq" id="XP_029648367.1">
    <property type="nucleotide sequence ID" value="XM_029792507.2"/>
</dbReference>
<evidence type="ECO:0000256" key="1">
    <source>
        <dbReference type="SAM" id="MobiDB-lite"/>
    </source>
</evidence>
<dbReference type="PANTHER" id="PTHR33504:SF1">
    <property type="entry name" value="FAMILY WITH SEQUENCE SIMILARITY 90, MEMBER A1B"/>
    <property type="match status" value="1"/>
</dbReference>
<feature type="compositionally biased region" description="Polar residues" evidence="1">
    <location>
        <begin position="278"/>
        <end position="292"/>
    </location>
</feature>
<proteinExistence type="predicted"/>
<protein>
    <submittedName>
        <fullName evidence="3">Uncharacterized protein</fullName>
    </submittedName>
</protein>
<evidence type="ECO:0000313" key="3">
    <source>
        <dbReference type="RefSeq" id="XP_029648367.1"/>
    </source>
</evidence>
<dbReference type="PANTHER" id="PTHR33504">
    <property type="entry name" value="NADH DEHYDROGENASE (UBIQUINONE) 1 BETA SUBCOMPLEX, 4"/>
    <property type="match status" value="1"/>
</dbReference>
<feature type="region of interest" description="Disordered" evidence="1">
    <location>
        <begin position="322"/>
        <end position="341"/>
    </location>
</feature>
<dbReference type="Proteomes" id="UP000515154">
    <property type="component" value="Linkage group LG19"/>
</dbReference>
<name>A0A6P7TEI0_9MOLL</name>